<gene>
    <name evidence="1" type="ORF">NCTC10571_02518</name>
</gene>
<dbReference type="AlphaFoldDB" id="A0A378NWS3"/>
<dbReference type="EMBL" id="UGPP01000001">
    <property type="protein sequence ID" value="STY72325.1"/>
    <property type="molecule type" value="Genomic_DNA"/>
</dbReference>
<name>A0A378NWS3_9FIRM</name>
<proteinExistence type="predicted"/>
<reference evidence="1 2" key="1">
    <citation type="submission" date="2018-06" db="EMBL/GenBank/DDBJ databases">
        <authorList>
            <consortium name="Pathogen Informatics"/>
            <person name="Doyle S."/>
        </authorList>
    </citation>
    <scope>NUCLEOTIDE SEQUENCE [LARGE SCALE GENOMIC DNA]</scope>
    <source>
        <strain evidence="1 2">NCTC10571</strain>
    </source>
</reference>
<organism evidence="1 2">
    <name type="scientific">Megamonas hypermegale</name>
    <dbReference type="NCBI Taxonomy" id="158847"/>
    <lineage>
        <taxon>Bacteria</taxon>
        <taxon>Bacillati</taxon>
        <taxon>Bacillota</taxon>
        <taxon>Negativicutes</taxon>
        <taxon>Selenomonadales</taxon>
        <taxon>Selenomonadaceae</taxon>
        <taxon>Megamonas</taxon>
    </lineage>
</organism>
<accession>A0A378NWS3</accession>
<evidence type="ECO:0008006" key="3">
    <source>
        <dbReference type="Google" id="ProtNLM"/>
    </source>
</evidence>
<evidence type="ECO:0000313" key="1">
    <source>
        <dbReference type="EMBL" id="STY72325.1"/>
    </source>
</evidence>
<sequence>MYMSKQVYISADYDKFSGDKDVVNELNKWGQDNLHKVDFIDMSEVRSGSVSDEDDCRICDLKAEFNRQINSSSAVIFIVGDKTRIRTAGEECERIDKYQWQCHCTPYKKNVNGVKNCKVFNMLISGENDDFGEINRCSYLRHEFEQAKKKKKIIIIVYNSTRRESYWLPSYMKGYENEAKPFWKINDRGERVGDYAYIKEVLGF</sequence>
<protein>
    <recommendedName>
        <fullName evidence="3">MTH538 TIR-like domain (DUF1863)</fullName>
    </recommendedName>
</protein>
<dbReference type="Proteomes" id="UP000255234">
    <property type="component" value="Unassembled WGS sequence"/>
</dbReference>
<evidence type="ECO:0000313" key="2">
    <source>
        <dbReference type="Proteomes" id="UP000255234"/>
    </source>
</evidence>